<keyword evidence="2" id="KW-1185">Reference proteome</keyword>
<comment type="caution">
    <text evidence="1">The sequence shown here is derived from an EMBL/GenBank/DDBJ whole genome shotgun (WGS) entry which is preliminary data.</text>
</comment>
<protein>
    <submittedName>
        <fullName evidence="1">Uncharacterized protein</fullName>
    </submittedName>
</protein>
<organism evidence="1 2">
    <name type="scientific">Hyalomma asiaticum</name>
    <name type="common">Tick</name>
    <dbReference type="NCBI Taxonomy" id="266040"/>
    <lineage>
        <taxon>Eukaryota</taxon>
        <taxon>Metazoa</taxon>
        <taxon>Ecdysozoa</taxon>
        <taxon>Arthropoda</taxon>
        <taxon>Chelicerata</taxon>
        <taxon>Arachnida</taxon>
        <taxon>Acari</taxon>
        <taxon>Parasitiformes</taxon>
        <taxon>Ixodida</taxon>
        <taxon>Ixodoidea</taxon>
        <taxon>Ixodidae</taxon>
        <taxon>Hyalomminae</taxon>
        <taxon>Hyalomma</taxon>
    </lineage>
</organism>
<sequence length="185" mass="20094">MQQRPRDPCTEQAAKSHEAMLAEVLKGLGTVKLKKVEKSPSGTPLRKCGESESDTDPAGMLARALKKRFVHIHPPESSDDSAAEAWSPSSPDVQVKRRVGRPSSDPKHPDYVPSVFPDQAAGNVVPKMATFQCDKQKEALNQACTPAAHAPGPRDRLLGPDVKGNHTATVVKQIGKFLTTEWELK</sequence>
<accession>A0ACB7RJB3</accession>
<reference evidence="1" key="1">
    <citation type="submission" date="2020-05" db="EMBL/GenBank/DDBJ databases">
        <title>Large-scale comparative analyses of tick genomes elucidate their genetic diversity and vector capacities.</title>
        <authorList>
            <person name="Jia N."/>
            <person name="Wang J."/>
            <person name="Shi W."/>
            <person name="Du L."/>
            <person name="Sun Y."/>
            <person name="Zhan W."/>
            <person name="Jiang J."/>
            <person name="Wang Q."/>
            <person name="Zhang B."/>
            <person name="Ji P."/>
            <person name="Sakyi L.B."/>
            <person name="Cui X."/>
            <person name="Yuan T."/>
            <person name="Jiang B."/>
            <person name="Yang W."/>
            <person name="Lam T.T.-Y."/>
            <person name="Chang Q."/>
            <person name="Ding S."/>
            <person name="Wang X."/>
            <person name="Zhu J."/>
            <person name="Ruan X."/>
            <person name="Zhao L."/>
            <person name="Wei J."/>
            <person name="Que T."/>
            <person name="Du C."/>
            <person name="Cheng J."/>
            <person name="Dai P."/>
            <person name="Han X."/>
            <person name="Huang E."/>
            <person name="Gao Y."/>
            <person name="Liu J."/>
            <person name="Shao H."/>
            <person name="Ye R."/>
            <person name="Li L."/>
            <person name="Wei W."/>
            <person name="Wang X."/>
            <person name="Wang C."/>
            <person name="Yang T."/>
            <person name="Huo Q."/>
            <person name="Li W."/>
            <person name="Guo W."/>
            <person name="Chen H."/>
            <person name="Zhou L."/>
            <person name="Ni X."/>
            <person name="Tian J."/>
            <person name="Zhou Y."/>
            <person name="Sheng Y."/>
            <person name="Liu T."/>
            <person name="Pan Y."/>
            <person name="Xia L."/>
            <person name="Li J."/>
            <person name="Zhao F."/>
            <person name="Cao W."/>
        </authorList>
    </citation>
    <scope>NUCLEOTIDE SEQUENCE</scope>
    <source>
        <strain evidence="1">Hyas-2018</strain>
    </source>
</reference>
<evidence type="ECO:0000313" key="1">
    <source>
        <dbReference type="EMBL" id="KAH6921899.1"/>
    </source>
</evidence>
<name>A0ACB7RJB3_HYAAI</name>
<dbReference type="EMBL" id="CM023489">
    <property type="protein sequence ID" value="KAH6921899.1"/>
    <property type="molecule type" value="Genomic_DNA"/>
</dbReference>
<evidence type="ECO:0000313" key="2">
    <source>
        <dbReference type="Proteomes" id="UP000821845"/>
    </source>
</evidence>
<gene>
    <name evidence="1" type="ORF">HPB50_006224</name>
</gene>
<dbReference type="Proteomes" id="UP000821845">
    <property type="component" value="Chromosome 9"/>
</dbReference>
<proteinExistence type="predicted"/>